<evidence type="ECO:0008006" key="3">
    <source>
        <dbReference type="Google" id="ProtNLM"/>
    </source>
</evidence>
<accession>A0A1W2EEY3</accession>
<name>A0A1W2EEY3_9SPHI</name>
<dbReference type="Proteomes" id="UP000192756">
    <property type="component" value="Unassembled WGS sequence"/>
</dbReference>
<dbReference type="AlphaFoldDB" id="A0A1W2EEY3"/>
<dbReference type="EMBL" id="FWXT01000006">
    <property type="protein sequence ID" value="SMD08207.1"/>
    <property type="molecule type" value="Genomic_DNA"/>
</dbReference>
<proteinExistence type="predicted"/>
<organism evidence="1 2">
    <name type="scientific">Pedobacter africanus</name>
    <dbReference type="NCBI Taxonomy" id="151894"/>
    <lineage>
        <taxon>Bacteria</taxon>
        <taxon>Pseudomonadati</taxon>
        <taxon>Bacteroidota</taxon>
        <taxon>Sphingobacteriia</taxon>
        <taxon>Sphingobacteriales</taxon>
        <taxon>Sphingobacteriaceae</taxon>
        <taxon>Pedobacter</taxon>
    </lineage>
</organism>
<gene>
    <name evidence="1" type="ORF">SAMN04488524_4730</name>
</gene>
<dbReference type="OrthoDB" id="770928at2"/>
<evidence type="ECO:0000313" key="1">
    <source>
        <dbReference type="EMBL" id="SMD08207.1"/>
    </source>
</evidence>
<reference evidence="2" key="1">
    <citation type="submission" date="2017-04" db="EMBL/GenBank/DDBJ databases">
        <authorList>
            <person name="Varghese N."/>
            <person name="Submissions S."/>
        </authorList>
    </citation>
    <scope>NUCLEOTIDE SEQUENCE [LARGE SCALE GENOMIC DNA]</scope>
    <source>
        <strain evidence="2">DSM 12126</strain>
    </source>
</reference>
<dbReference type="RefSeq" id="WP_084241508.1">
    <property type="nucleotide sequence ID" value="NZ_FWXT01000006.1"/>
</dbReference>
<keyword evidence="2" id="KW-1185">Reference proteome</keyword>
<sequence>MNLTLFQRLNELICLQNTGPVDMLAEKLGISSRQVKYIIRKMRQDCAAPIWFDHHKQSYVYTQDGGCDFKFRPAKRELIAMAVKDAINKCLLWCSLGSCALLQLAGQMDALPV</sequence>
<protein>
    <recommendedName>
        <fullName evidence="3">HTH domain-containing protein</fullName>
    </recommendedName>
</protein>
<evidence type="ECO:0000313" key="2">
    <source>
        <dbReference type="Proteomes" id="UP000192756"/>
    </source>
</evidence>